<feature type="compositionally biased region" description="Basic residues" evidence="1">
    <location>
        <begin position="439"/>
        <end position="450"/>
    </location>
</feature>
<keyword evidence="3" id="KW-1185">Reference proteome</keyword>
<gene>
    <name evidence="2" type="ORF">LPMP_322050</name>
</gene>
<feature type="region of interest" description="Disordered" evidence="1">
    <location>
        <begin position="1"/>
        <end position="74"/>
    </location>
</feature>
<feature type="compositionally biased region" description="Polar residues" evidence="1">
    <location>
        <begin position="405"/>
        <end position="418"/>
    </location>
</feature>
<name>A0A088RYM2_LEIPA</name>
<reference evidence="2 3" key="1">
    <citation type="journal article" date="2015" name="Sci. Rep.">
        <title>The genome of Leishmania panamensis: insights into genomics of the L. (Viannia) subgenus.</title>
        <authorList>
            <person name="Llanes A."/>
            <person name="Restrepo C.M."/>
            <person name="Vecchio G.D."/>
            <person name="Anguizola F.J."/>
            <person name="Lleonart R."/>
        </authorList>
    </citation>
    <scope>NUCLEOTIDE SEQUENCE [LARGE SCALE GENOMIC DNA]</scope>
    <source>
        <strain evidence="2 3">MHOM/PA/94/PSC-1</strain>
    </source>
</reference>
<sequence>MQPHKPQVDIVPVENQADVYENTTPYKGEASDKSGHAAQQCASQLKHDTEKIASSVERNGVHVDSDGSTEEDELSPYLEVKVDDAPYACVDSLPILWTMDEETVLMHSSLVSLERIRTRLEMLLLGVSEAIHIHKASGASKGRVEGKVLLSSSRRSRGQHLMDFSGQVLAADHAFRRIIGESFASFAEEEIVQMVQLFSLANRGPTECEEMVRDAVVVLQVLLHDGEAVRDLARFRQFLSTHSAEISTQQWQYDFVTALRSLAVCFLRHPKFIMASYGHSVNLVVHHEALYVALLRACGGRPVGNTPTSASTLDQVDLAEAKTQSSHTVSTTRLRASRVNMSLQSKYKAMVIHSPKGPSGTTQLQRSFISCLDPIMLSDRQRGVAWSAPSMLSKHGGGTLKSRRSSITVSRPSVSAGPTKNMPAASKNGNHERAPVPAKKTRTKSKKNDS</sequence>
<feature type="region of interest" description="Disordered" evidence="1">
    <location>
        <begin position="388"/>
        <end position="450"/>
    </location>
</feature>
<evidence type="ECO:0000313" key="3">
    <source>
        <dbReference type="Proteomes" id="UP000063063"/>
    </source>
</evidence>
<dbReference type="eggNOG" id="ENOG502SIBQ">
    <property type="taxonomic scope" value="Eukaryota"/>
</dbReference>
<evidence type="ECO:0000256" key="1">
    <source>
        <dbReference type="SAM" id="MobiDB-lite"/>
    </source>
</evidence>
<dbReference type="EMBL" id="CP009401">
    <property type="protein sequence ID" value="AIO01089.1"/>
    <property type="molecule type" value="Genomic_DNA"/>
</dbReference>
<protein>
    <submittedName>
        <fullName evidence="2">Uncharacterized protein</fullName>
    </submittedName>
</protein>
<accession>A0A088RYM2</accession>
<dbReference type="VEuPathDB" id="TriTrypDB:LPMP_322050"/>
<dbReference type="VEuPathDB" id="TriTrypDB:LPAL13_320026100"/>
<dbReference type="KEGG" id="lpan:LPMP_322050"/>
<proteinExistence type="predicted"/>
<dbReference type="OrthoDB" id="263178at2759"/>
<dbReference type="GeneID" id="22577946"/>
<dbReference type="RefSeq" id="XP_010701889.1">
    <property type="nucleotide sequence ID" value="XM_010703587.1"/>
</dbReference>
<dbReference type="AlphaFoldDB" id="A0A088RYM2"/>
<dbReference type="Proteomes" id="UP000063063">
    <property type="component" value="Chromosome 32"/>
</dbReference>
<evidence type="ECO:0000313" key="2">
    <source>
        <dbReference type="EMBL" id="AIO01089.1"/>
    </source>
</evidence>
<organism evidence="2 3">
    <name type="scientific">Leishmania panamensis</name>
    <dbReference type="NCBI Taxonomy" id="5679"/>
    <lineage>
        <taxon>Eukaryota</taxon>
        <taxon>Discoba</taxon>
        <taxon>Euglenozoa</taxon>
        <taxon>Kinetoplastea</taxon>
        <taxon>Metakinetoplastina</taxon>
        <taxon>Trypanosomatida</taxon>
        <taxon>Trypanosomatidae</taxon>
        <taxon>Leishmaniinae</taxon>
        <taxon>Leishmania</taxon>
        <taxon>Leishmania guyanensis species complex</taxon>
    </lineage>
</organism>